<dbReference type="InterPro" id="IPR003131">
    <property type="entry name" value="T1-type_BTB"/>
</dbReference>
<feature type="region of interest" description="Disordered" evidence="2">
    <location>
        <begin position="1"/>
        <end position="49"/>
    </location>
</feature>
<comment type="pathway">
    <text evidence="1">Protein modification; protein ubiquitination.</text>
</comment>
<name>A0A8J5F8J6_ZINOF</name>
<feature type="domain" description="Potassium channel tetramerisation-type BTB" evidence="3">
    <location>
        <begin position="70"/>
        <end position="124"/>
    </location>
</feature>
<dbReference type="Gene3D" id="3.30.710.10">
    <property type="entry name" value="Potassium Channel Kv1.1, Chain A"/>
    <property type="match status" value="1"/>
</dbReference>
<dbReference type="Pfam" id="PF02214">
    <property type="entry name" value="BTB_2"/>
    <property type="match status" value="1"/>
</dbReference>
<dbReference type="InterPro" id="IPR011333">
    <property type="entry name" value="SKP1/BTB/POZ_sf"/>
</dbReference>
<dbReference type="SUPFAM" id="SSF54695">
    <property type="entry name" value="POZ domain"/>
    <property type="match status" value="1"/>
</dbReference>
<gene>
    <name evidence="4" type="ORF">ZIOFF_058865</name>
</gene>
<keyword evidence="5" id="KW-1185">Reference proteome</keyword>
<accession>A0A8J5F8J6</accession>
<evidence type="ECO:0000313" key="5">
    <source>
        <dbReference type="Proteomes" id="UP000734854"/>
    </source>
</evidence>
<comment type="caution">
    <text evidence="4">The sequence shown here is derived from an EMBL/GenBank/DDBJ whole genome shotgun (WGS) entry which is preliminary data.</text>
</comment>
<evidence type="ECO:0000313" key="4">
    <source>
        <dbReference type="EMBL" id="KAG6482234.1"/>
    </source>
</evidence>
<dbReference type="AlphaFoldDB" id="A0A8J5F8J6"/>
<dbReference type="EMBL" id="JACMSC010000016">
    <property type="protein sequence ID" value="KAG6482234.1"/>
    <property type="molecule type" value="Genomic_DNA"/>
</dbReference>
<sequence>MGGEEVLEKGRQPPPPYPPRWDPAEGQQQKKGNGLVAGDDSGPSLRKQNNVRQAVAECLEFGLGALDDSWNVQQPEESEYFINRNPACFARFLNLLLTRKLHIPPNMTEKLLFHEALFYGLLDKVRADGCGAFDGNCLQLASSVSGCTPGDGTTIYAGLDDG</sequence>
<reference evidence="4 5" key="1">
    <citation type="submission" date="2020-08" db="EMBL/GenBank/DDBJ databases">
        <title>Plant Genome Project.</title>
        <authorList>
            <person name="Zhang R.-G."/>
        </authorList>
    </citation>
    <scope>NUCLEOTIDE SEQUENCE [LARGE SCALE GENOMIC DNA]</scope>
    <source>
        <tissue evidence="4">Rhizome</tissue>
    </source>
</reference>
<protein>
    <recommendedName>
        <fullName evidence="3">Potassium channel tetramerisation-type BTB domain-containing protein</fullName>
    </recommendedName>
</protein>
<proteinExistence type="predicted"/>
<evidence type="ECO:0000256" key="2">
    <source>
        <dbReference type="SAM" id="MobiDB-lite"/>
    </source>
</evidence>
<evidence type="ECO:0000256" key="1">
    <source>
        <dbReference type="ARBA" id="ARBA00004906"/>
    </source>
</evidence>
<evidence type="ECO:0000259" key="3">
    <source>
        <dbReference type="Pfam" id="PF02214"/>
    </source>
</evidence>
<dbReference type="GO" id="GO:0051260">
    <property type="term" value="P:protein homooligomerization"/>
    <property type="evidence" value="ECO:0007669"/>
    <property type="project" value="InterPro"/>
</dbReference>
<dbReference type="Proteomes" id="UP000734854">
    <property type="component" value="Unassembled WGS sequence"/>
</dbReference>
<organism evidence="4 5">
    <name type="scientific">Zingiber officinale</name>
    <name type="common">Ginger</name>
    <name type="synonym">Amomum zingiber</name>
    <dbReference type="NCBI Taxonomy" id="94328"/>
    <lineage>
        <taxon>Eukaryota</taxon>
        <taxon>Viridiplantae</taxon>
        <taxon>Streptophyta</taxon>
        <taxon>Embryophyta</taxon>
        <taxon>Tracheophyta</taxon>
        <taxon>Spermatophyta</taxon>
        <taxon>Magnoliopsida</taxon>
        <taxon>Liliopsida</taxon>
        <taxon>Zingiberales</taxon>
        <taxon>Zingiberaceae</taxon>
        <taxon>Zingiber</taxon>
    </lineage>
</organism>
<feature type="compositionally biased region" description="Basic and acidic residues" evidence="2">
    <location>
        <begin position="1"/>
        <end position="11"/>
    </location>
</feature>
<feature type="compositionally biased region" description="Pro residues" evidence="2">
    <location>
        <begin position="12"/>
        <end position="21"/>
    </location>
</feature>